<keyword evidence="5" id="KW-1185">Reference proteome</keyword>
<dbReference type="Proteomes" id="UP000663873">
    <property type="component" value="Unassembled WGS sequence"/>
</dbReference>
<dbReference type="PROSITE" id="PS50005">
    <property type="entry name" value="TPR"/>
    <property type="match status" value="1"/>
</dbReference>
<dbReference type="SMART" id="SM00028">
    <property type="entry name" value="TPR"/>
    <property type="match status" value="1"/>
</dbReference>
<dbReference type="PANTHER" id="PTHR45641">
    <property type="entry name" value="TETRATRICOPEPTIDE REPEAT PROTEIN (AFU_ORTHOLOGUE AFUA_6G03870)"/>
    <property type="match status" value="1"/>
</dbReference>
<name>A0A821Z5Z3_9BILA</name>
<dbReference type="InterPro" id="IPR019734">
    <property type="entry name" value="TPR_rpt"/>
</dbReference>
<gene>
    <name evidence="4" type="ORF">UJA718_LOCUS49241</name>
</gene>
<dbReference type="AlphaFoldDB" id="A0A821Z5Z3"/>
<sequence>MADYSKTIELYNKALQIFETHLPRNHPSIATSYSNLGGVYYKISDYPMARKFYETAHKIFENVLLPNHT</sequence>
<feature type="non-terminal residue" evidence="4">
    <location>
        <position position="69"/>
    </location>
</feature>
<feature type="repeat" description="TPR" evidence="3">
    <location>
        <begin position="30"/>
        <end position="63"/>
    </location>
</feature>
<dbReference type="InterPro" id="IPR011990">
    <property type="entry name" value="TPR-like_helical_dom_sf"/>
</dbReference>
<organism evidence="4 5">
    <name type="scientific">Rotaria socialis</name>
    <dbReference type="NCBI Taxonomy" id="392032"/>
    <lineage>
        <taxon>Eukaryota</taxon>
        <taxon>Metazoa</taxon>
        <taxon>Spiralia</taxon>
        <taxon>Gnathifera</taxon>
        <taxon>Rotifera</taxon>
        <taxon>Eurotatoria</taxon>
        <taxon>Bdelloidea</taxon>
        <taxon>Philodinida</taxon>
        <taxon>Philodinidae</taxon>
        <taxon>Rotaria</taxon>
    </lineage>
</organism>
<evidence type="ECO:0000313" key="5">
    <source>
        <dbReference type="Proteomes" id="UP000663873"/>
    </source>
</evidence>
<dbReference type="Pfam" id="PF13424">
    <property type="entry name" value="TPR_12"/>
    <property type="match status" value="1"/>
</dbReference>
<dbReference type="Gene3D" id="1.25.40.10">
    <property type="entry name" value="Tetratricopeptide repeat domain"/>
    <property type="match status" value="1"/>
</dbReference>
<keyword evidence="2 3" id="KW-0802">TPR repeat</keyword>
<keyword evidence="1" id="KW-0677">Repeat</keyword>
<evidence type="ECO:0000256" key="2">
    <source>
        <dbReference type="ARBA" id="ARBA00022803"/>
    </source>
</evidence>
<comment type="caution">
    <text evidence="4">The sequence shown here is derived from an EMBL/GenBank/DDBJ whole genome shotgun (WGS) entry which is preliminary data.</text>
</comment>
<evidence type="ECO:0000256" key="1">
    <source>
        <dbReference type="ARBA" id="ARBA00022737"/>
    </source>
</evidence>
<evidence type="ECO:0000313" key="4">
    <source>
        <dbReference type="EMBL" id="CAF4979823.1"/>
    </source>
</evidence>
<accession>A0A821Z5Z3</accession>
<protein>
    <submittedName>
        <fullName evidence="4">Uncharacterized protein</fullName>
    </submittedName>
</protein>
<dbReference type="EMBL" id="CAJOBP010102429">
    <property type="protein sequence ID" value="CAF4979823.1"/>
    <property type="molecule type" value="Genomic_DNA"/>
</dbReference>
<dbReference type="SUPFAM" id="SSF48452">
    <property type="entry name" value="TPR-like"/>
    <property type="match status" value="1"/>
</dbReference>
<reference evidence="4" key="1">
    <citation type="submission" date="2021-02" db="EMBL/GenBank/DDBJ databases">
        <authorList>
            <person name="Nowell W R."/>
        </authorList>
    </citation>
    <scope>NUCLEOTIDE SEQUENCE</scope>
</reference>
<dbReference type="PANTHER" id="PTHR45641:SF19">
    <property type="entry name" value="NEPHROCYSTIN-3"/>
    <property type="match status" value="1"/>
</dbReference>
<evidence type="ECO:0000256" key="3">
    <source>
        <dbReference type="PROSITE-ProRule" id="PRU00339"/>
    </source>
</evidence>
<proteinExistence type="predicted"/>